<feature type="domain" description="Sulfatase N-terminal" evidence="9">
    <location>
        <begin position="35"/>
        <end position="354"/>
    </location>
</feature>
<proteinExistence type="inferred from homology"/>
<dbReference type="InterPro" id="IPR047115">
    <property type="entry name" value="ARSB"/>
</dbReference>
<sequence length="529" mass="59104">MADRETMNPAPQLLLLLLLVVACVSPARPPRPPPPHLVFILADDYGWNDVGFHGSEIRTPQLDNLAWHGVKLLRYYVQPICTPSRSQLMSGRYQIHTGLQHGIIWPCQPHCLPSDETLLPQLLQQAGYATHMVGKWHLGMYKRECLPTRRGFDSYFGYLTGSEDYYSHKRCVPTPALNHTPCALDFRDGEAVAHGYEGDYSAGIFVDRAREIIAKHNQSKPLFLYFALQSVHEPLQVPQKYLEPYAFIRDAKRRKYAGMVSMMDEAVGNVTEALRKFDFWNNTVLVFSTDNGGQTLAGGNNWPLRGRKGTLWEGGVRGVGFVASPLLARRGRGAVCDELVHISDWLPTLVNLAGGSTAGTKPLDGFDVWKAISDGHPSPRVEILHNIDPMFEDNLPCAVEGKAERNERFPFRWNNSTFNISIHAALRHKNWKLLTGDPGCGQWFPPPHAEGATEPPPALASGAPGRRVRLFDVVADPEERVDLSDRFPDVVRELLLRLQRYDESSVPVSYPPDDPRCDPGPAGAWGPWA</sequence>
<dbReference type="AlphaFoldDB" id="A0AAJ7T872"/>
<dbReference type="PANTHER" id="PTHR10342:SF274">
    <property type="entry name" value="ARYLSULFATASE B"/>
    <property type="match status" value="1"/>
</dbReference>
<dbReference type="Gene3D" id="3.40.720.10">
    <property type="entry name" value="Alkaline Phosphatase, subunit A"/>
    <property type="match status" value="1"/>
</dbReference>
<feature type="chain" id="PRO_5042547823" evidence="8">
    <location>
        <begin position="27"/>
        <end position="529"/>
    </location>
</feature>
<keyword evidence="5" id="KW-0106">Calcium</keyword>
<dbReference type="PROSITE" id="PS51257">
    <property type="entry name" value="PROKAR_LIPOPROTEIN"/>
    <property type="match status" value="1"/>
</dbReference>
<name>A0AAJ7T872_PETMA</name>
<gene>
    <name evidence="11" type="primary">LOC116943360</name>
</gene>
<evidence type="ECO:0000256" key="5">
    <source>
        <dbReference type="ARBA" id="ARBA00022837"/>
    </source>
</evidence>
<dbReference type="GO" id="GO:0046872">
    <property type="term" value="F:metal ion binding"/>
    <property type="evidence" value="ECO:0007669"/>
    <property type="project" value="UniProtKB-KW"/>
</dbReference>
<dbReference type="CTD" id="411"/>
<keyword evidence="4" id="KW-0378">Hydrolase</keyword>
<dbReference type="PANTHER" id="PTHR10342">
    <property type="entry name" value="ARYLSULFATASE"/>
    <property type="match status" value="1"/>
</dbReference>
<dbReference type="Pfam" id="PF00884">
    <property type="entry name" value="Sulfatase"/>
    <property type="match status" value="1"/>
</dbReference>
<dbReference type="InterPro" id="IPR017850">
    <property type="entry name" value="Alkaline_phosphatase_core_sf"/>
</dbReference>
<evidence type="ECO:0000313" key="11">
    <source>
        <dbReference type="RefSeq" id="XP_032812086.1"/>
    </source>
</evidence>
<keyword evidence="3" id="KW-0479">Metal-binding</keyword>
<dbReference type="FunFam" id="3.40.720.10:FF:000007">
    <property type="entry name" value="Arylsulfatase family, member J"/>
    <property type="match status" value="1"/>
</dbReference>
<evidence type="ECO:0000256" key="6">
    <source>
        <dbReference type="ARBA" id="ARBA00023180"/>
    </source>
</evidence>
<comment type="similarity">
    <text evidence="2">Belongs to the sulfatase family.</text>
</comment>
<keyword evidence="8" id="KW-0732">Signal</keyword>
<dbReference type="CDD" id="cd16029">
    <property type="entry name" value="4-S"/>
    <property type="match status" value="1"/>
</dbReference>
<dbReference type="SUPFAM" id="SSF53649">
    <property type="entry name" value="Alkaline phosphatase-like"/>
    <property type="match status" value="1"/>
</dbReference>
<evidence type="ECO:0000259" key="9">
    <source>
        <dbReference type="Pfam" id="PF00884"/>
    </source>
</evidence>
<dbReference type="KEGG" id="pmrn:116943360"/>
<dbReference type="GO" id="GO:0008484">
    <property type="term" value="F:sulfuric ester hydrolase activity"/>
    <property type="evidence" value="ECO:0007669"/>
    <property type="project" value="InterPro"/>
</dbReference>
<dbReference type="RefSeq" id="XP_032812086.1">
    <property type="nucleotide sequence ID" value="XM_032956195.1"/>
</dbReference>
<evidence type="ECO:0000256" key="4">
    <source>
        <dbReference type="ARBA" id="ARBA00022801"/>
    </source>
</evidence>
<evidence type="ECO:0000256" key="2">
    <source>
        <dbReference type="ARBA" id="ARBA00008779"/>
    </source>
</evidence>
<evidence type="ECO:0000313" key="10">
    <source>
        <dbReference type="Proteomes" id="UP001318040"/>
    </source>
</evidence>
<dbReference type="PROSITE" id="PS00149">
    <property type="entry name" value="SULFATASE_2"/>
    <property type="match status" value="1"/>
</dbReference>
<dbReference type="Gene3D" id="3.30.1120.10">
    <property type="match status" value="1"/>
</dbReference>
<accession>A0AAJ7T872</accession>
<feature type="region of interest" description="Disordered" evidence="7">
    <location>
        <begin position="505"/>
        <end position="529"/>
    </location>
</feature>
<dbReference type="InterPro" id="IPR024607">
    <property type="entry name" value="Sulfatase_CS"/>
</dbReference>
<feature type="signal peptide" evidence="8">
    <location>
        <begin position="1"/>
        <end position="26"/>
    </location>
</feature>
<comment type="cofactor">
    <cofactor evidence="1">
        <name>Ca(2+)</name>
        <dbReference type="ChEBI" id="CHEBI:29108"/>
    </cofactor>
</comment>
<evidence type="ECO:0000256" key="1">
    <source>
        <dbReference type="ARBA" id="ARBA00001913"/>
    </source>
</evidence>
<reference evidence="11" key="1">
    <citation type="submission" date="2025-08" db="UniProtKB">
        <authorList>
            <consortium name="RefSeq"/>
        </authorList>
    </citation>
    <scope>IDENTIFICATION</scope>
    <source>
        <tissue evidence="11">Sperm</tissue>
    </source>
</reference>
<organism evidence="10 11">
    <name type="scientific">Petromyzon marinus</name>
    <name type="common">Sea lamprey</name>
    <dbReference type="NCBI Taxonomy" id="7757"/>
    <lineage>
        <taxon>Eukaryota</taxon>
        <taxon>Metazoa</taxon>
        <taxon>Chordata</taxon>
        <taxon>Craniata</taxon>
        <taxon>Vertebrata</taxon>
        <taxon>Cyclostomata</taxon>
        <taxon>Hyperoartia</taxon>
        <taxon>Petromyzontiformes</taxon>
        <taxon>Petromyzontidae</taxon>
        <taxon>Petromyzon</taxon>
    </lineage>
</organism>
<protein>
    <submittedName>
        <fullName evidence="11">Arylsulfatase B-like</fullName>
    </submittedName>
</protein>
<evidence type="ECO:0000256" key="7">
    <source>
        <dbReference type="SAM" id="MobiDB-lite"/>
    </source>
</evidence>
<evidence type="ECO:0000256" key="3">
    <source>
        <dbReference type="ARBA" id="ARBA00022723"/>
    </source>
</evidence>
<keyword evidence="6" id="KW-0325">Glycoprotein</keyword>
<dbReference type="Proteomes" id="UP001318040">
    <property type="component" value="Chromosome 17"/>
</dbReference>
<dbReference type="InterPro" id="IPR000917">
    <property type="entry name" value="Sulfatase_N"/>
</dbReference>
<evidence type="ECO:0000256" key="8">
    <source>
        <dbReference type="SAM" id="SignalP"/>
    </source>
</evidence>
<keyword evidence="10" id="KW-1185">Reference proteome</keyword>